<comment type="similarity">
    <text evidence="1">Belongs to the protein kinase superfamily. ADCK protein kinase family.</text>
</comment>
<reference evidence="2" key="1">
    <citation type="submission" date="2015-12" db="EMBL/GenBank/DDBJ databases">
        <title>Update maize B73 reference genome by single molecule sequencing technologies.</title>
        <authorList>
            <consortium name="Maize Genome Sequencing Project"/>
            <person name="Ware D."/>
        </authorList>
    </citation>
    <scope>NUCLEOTIDE SEQUENCE [LARGE SCALE GENOMIC DNA]</scope>
    <source>
        <tissue evidence="2">Seedling</tissue>
    </source>
</reference>
<dbReference type="EMBL" id="CM007649">
    <property type="protein sequence ID" value="ONM40247.1"/>
    <property type="molecule type" value="Genomic_DNA"/>
</dbReference>
<protein>
    <submittedName>
        <fullName evidence="2">Uncharacterized protein</fullName>
    </submittedName>
</protein>
<accession>A0A1D6NJ29</accession>
<proteinExistence type="inferred from homology"/>
<dbReference type="PANTHER" id="PTHR10566">
    <property type="entry name" value="CHAPERONE-ACTIVITY OF BC1 COMPLEX CABC1 -RELATED"/>
    <property type="match status" value="1"/>
</dbReference>
<dbReference type="AlphaFoldDB" id="A0A1D6NJ29"/>
<dbReference type="ExpressionAtlas" id="A0A1D6NJ29">
    <property type="expression patterns" value="baseline and differential"/>
</dbReference>
<organism evidence="2">
    <name type="scientific">Zea mays</name>
    <name type="common">Maize</name>
    <dbReference type="NCBI Taxonomy" id="4577"/>
    <lineage>
        <taxon>Eukaryota</taxon>
        <taxon>Viridiplantae</taxon>
        <taxon>Streptophyta</taxon>
        <taxon>Embryophyta</taxon>
        <taxon>Tracheophyta</taxon>
        <taxon>Spermatophyta</taxon>
        <taxon>Magnoliopsida</taxon>
        <taxon>Liliopsida</taxon>
        <taxon>Poales</taxon>
        <taxon>Poaceae</taxon>
        <taxon>PACMAD clade</taxon>
        <taxon>Panicoideae</taxon>
        <taxon>Andropogonodae</taxon>
        <taxon>Andropogoneae</taxon>
        <taxon>Tripsacinae</taxon>
        <taxon>Zea</taxon>
    </lineage>
</organism>
<dbReference type="EMBL" id="CM007649">
    <property type="protein sequence ID" value="ONM40316.1"/>
    <property type="molecule type" value="Genomic_DNA"/>
</dbReference>
<sequence>MVLQAMVQMGVLVPTGDMTVVRRTAQFFLNSFQECLTAQRKEREMATAELGFKKQLTKEEKFEKRKQRLAAIGEDLLAIAADQPFRFPATFTFVVRAFSVLDGTGKGLDPRFHITEIAKPNAKELLRFNDAGVEIVVKASFNIWSKLLTYLYDSTSPKG</sequence>
<gene>
    <name evidence="2" type="ORF">ZEAMMB73_Zm00001d044186</name>
</gene>
<evidence type="ECO:0000313" key="2">
    <source>
        <dbReference type="EMBL" id="ONM40316.1"/>
    </source>
</evidence>
<dbReference type="InterPro" id="IPR050154">
    <property type="entry name" value="UbiB_kinase"/>
</dbReference>
<name>A0A1D6NJ29_MAIZE</name>
<dbReference type="PANTHER" id="PTHR10566:SF115">
    <property type="entry name" value="PROTEIN ACTIVITY OF BC1 COMPLEX KINASE 8, CHLOROPLASTIC"/>
    <property type="match status" value="1"/>
</dbReference>
<evidence type="ECO:0000256" key="1">
    <source>
        <dbReference type="ARBA" id="ARBA00009670"/>
    </source>
</evidence>